<name>A0ACA9S6N2_9GLOM</name>
<evidence type="ECO:0000313" key="1">
    <source>
        <dbReference type="EMBL" id="CAG8828219.1"/>
    </source>
</evidence>
<gene>
    <name evidence="1" type="ORF">RPERSI_LOCUS27185</name>
</gene>
<proteinExistence type="predicted"/>
<dbReference type="EMBL" id="CAJVQC010095147">
    <property type="protein sequence ID" value="CAG8828219.1"/>
    <property type="molecule type" value="Genomic_DNA"/>
</dbReference>
<accession>A0ACA9S6N2</accession>
<evidence type="ECO:0000313" key="2">
    <source>
        <dbReference type="Proteomes" id="UP000789920"/>
    </source>
</evidence>
<protein>
    <submittedName>
        <fullName evidence="1">18536_t:CDS:1</fullName>
    </submittedName>
</protein>
<dbReference type="Proteomes" id="UP000789920">
    <property type="component" value="Unassembled WGS sequence"/>
</dbReference>
<organism evidence="1 2">
    <name type="scientific">Racocetra persica</name>
    <dbReference type="NCBI Taxonomy" id="160502"/>
    <lineage>
        <taxon>Eukaryota</taxon>
        <taxon>Fungi</taxon>
        <taxon>Fungi incertae sedis</taxon>
        <taxon>Mucoromycota</taxon>
        <taxon>Glomeromycotina</taxon>
        <taxon>Glomeromycetes</taxon>
        <taxon>Diversisporales</taxon>
        <taxon>Gigasporaceae</taxon>
        <taxon>Racocetra</taxon>
    </lineage>
</organism>
<comment type="caution">
    <text evidence="1">The sequence shown here is derived from an EMBL/GenBank/DDBJ whole genome shotgun (WGS) entry which is preliminary data.</text>
</comment>
<reference evidence="1" key="1">
    <citation type="submission" date="2021-06" db="EMBL/GenBank/DDBJ databases">
        <authorList>
            <person name="Kallberg Y."/>
            <person name="Tangrot J."/>
            <person name="Rosling A."/>
        </authorList>
    </citation>
    <scope>NUCLEOTIDE SEQUENCE</scope>
    <source>
        <strain evidence="1">MA461A</strain>
    </source>
</reference>
<keyword evidence="2" id="KW-1185">Reference proteome</keyword>
<sequence>MANIQESIIEELVLVVENAYTVKYAFTRIFNPNWTKEKVDFVQQKIEDYNYSLSSKEYFNFTLCARCNSNLLRLFSKAKKTQIQNTVIDPEMDTHNLTIPISETSEPKEKCYWKSNKKDY</sequence>
<feature type="non-terminal residue" evidence="1">
    <location>
        <position position="120"/>
    </location>
</feature>